<proteinExistence type="predicted"/>
<dbReference type="InterPro" id="IPR009003">
    <property type="entry name" value="Peptidase_S1_PA"/>
</dbReference>
<feature type="domain" description="Peptidase S1" evidence="1">
    <location>
        <begin position="1"/>
        <end position="195"/>
    </location>
</feature>
<reference evidence="2" key="1">
    <citation type="submission" date="2020-08" db="EMBL/GenBank/DDBJ databases">
        <title>Multicomponent nature underlies the extraordinary mechanical properties of spider dragline silk.</title>
        <authorList>
            <person name="Kono N."/>
            <person name="Nakamura H."/>
            <person name="Mori M."/>
            <person name="Yoshida Y."/>
            <person name="Ohtoshi R."/>
            <person name="Malay A.D."/>
            <person name="Moran D.A.P."/>
            <person name="Tomita M."/>
            <person name="Numata K."/>
            <person name="Arakawa K."/>
        </authorList>
    </citation>
    <scope>NUCLEOTIDE SEQUENCE</scope>
</reference>
<dbReference type="EMBL" id="BMAW01041576">
    <property type="protein sequence ID" value="GFS29629.1"/>
    <property type="molecule type" value="Genomic_DNA"/>
</dbReference>
<comment type="caution">
    <text evidence="2">The sequence shown here is derived from an EMBL/GenBank/DDBJ whole genome shotgun (WGS) entry which is preliminary data.</text>
</comment>
<dbReference type="GO" id="GO:0006508">
    <property type="term" value="P:proteolysis"/>
    <property type="evidence" value="ECO:0007669"/>
    <property type="project" value="InterPro"/>
</dbReference>
<evidence type="ECO:0000313" key="3">
    <source>
        <dbReference type="Proteomes" id="UP000887013"/>
    </source>
</evidence>
<keyword evidence="3" id="KW-1185">Reference proteome</keyword>
<dbReference type="InterPro" id="IPR001254">
    <property type="entry name" value="Trypsin_dom"/>
</dbReference>
<dbReference type="InterPro" id="IPR051333">
    <property type="entry name" value="CLIP_Serine_Protease"/>
</dbReference>
<dbReference type="SMART" id="SM00020">
    <property type="entry name" value="Tryp_SPc"/>
    <property type="match status" value="1"/>
</dbReference>
<dbReference type="InterPro" id="IPR043504">
    <property type="entry name" value="Peptidase_S1_PA_chymotrypsin"/>
</dbReference>
<dbReference type="PANTHER" id="PTHR24260:SF136">
    <property type="entry name" value="GH08193P-RELATED"/>
    <property type="match status" value="1"/>
</dbReference>
<dbReference type="Proteomes" id="UP000887013">
    <property type="component" value="Unassembled WGS sequence"/>
</dbReference>
<organism evidence="2 3">
    <name type="scientific">Nephila pilipes</name>
    <name type="common">Giant wood spider</name>
    <name type="synonym">Nephila maculata</name>
    <dbReference type="NCBI Taxonomy" id="299642"/>
    <lineage>
        <taxon>Eukaryota</taxon>
        <taxon>Metazoa</taxon>
        <taxon>Ecdysozoa</taxon>
        <taxon>Arthropoda</taxon>
        <taxon>Chelicerata</taxon>
        <taxon>Arachnida</taxon>
        <taxon>Araneae</taxon>
        <taxon>Araneomorphae</taxon>
        <taxon>Entelegynae</taxon>
        <taxon>Araneoidea</taxon>
        <taxon>Nephilidae</taxon>
        <taxon>Nephila</taxon>
    </lineage>
</organism>
<gene>
    <name evidence="2" type="primary">AVEN_50597_1</name>
    <name evidence="2" type="ORF">NPIL_414801</name>
</gene>
<dbReference type="Gene3D" id="2.40.10.10">
    <property type="entry name" value="Trypsin-like serine proteases"/>
    <property type="match status" value="2"/>
</dbReference>
<dbReference type="OrthoDB" id="5565075at2759"/>
<evidence type="ECO:0000259" key="1">
    <source>
        <dbReference type="PROSITE" id="PS50240"/>
    </source>
</evidence>
<accession>A0A8X6I3T6</accession>
<evidence type="ECO:0000313" key="2">
    <source>
        <dbReference type="EMBL" id="GFS29629.1"/>
    </source>
</evidence>
<dbReference type="GO" id="GO:0004252">
    <property type="term" value="F:serine-type endopeptidase activity"/>
    <property type="evidence" value="ECO:0007669"/>
    <property type="project" value="InterPro"/>
</dbReference>
<protein>
    <recommendedName>
        <fullName evidence="1">Peptidase S1 domain-containing protein</fullName>
    </recommendedName>
</protein>
<dbReference type="PROSITE" id="PS50240">
    <property type="entry name" value="TRYPSIN_DOM"/>
    <property type="match status" value="1"/>
</dbReference>
<dbReference type="Pfam" id="PF00089">
    <property type="entry name" value="Trypsin"/>
    <property type="match status" value="1"/>
</dbReference>
<dbReference type="SUPFAM" id="SSF50494">
    <property type="entry name" value="Trypsin-like serine proteases"/>
    <property type="match status" value="1"/>
</dbReference>
<dbReference type="AlphaFoldDB" id="A0A8X6I3T6"/>
<dbReference type="PANTHER" id="PTHR24260">
    <property type="match status" value="1"/>
</dbReference>
<name>A0A8X6I3T6_NEPPI</name>
<sequence length="204" mass="23127">MFQEVFIVLGERDLMSQDRNQYNFYPESIVIHPDFKPLDSLENNLALIKLNARAPEKRFRPACLPPLERNIPLHLDLNINASIAGWGQPPSNENEWEITGSTVHFRSWNISATLEEESVCRRFNKKGNNAEVFCAGGHGISTCIGDIGSPIVAVDLPTKTHHLIGVLSKKSLCRRGVNEYIELTKFTAWINETTMHCHSQHYMV</sequence>